<dbReference type="STRING" id="1533.SAMN05443638_13120"/>
<dbReference type="CDD" id="cd16914">
    <property type="entry name" value="EcfT"/>
    <property type="match status" value="1"/>
</dbReference>
<dbReference type="AlphaFoldDB" id="A0A1M4YS74"/>
<feature type="transmembrane region" description="Helical" evidence="5">
    <location>
        <begin position="39"/>
        <end position="56"/>
    </location>
</feature>
<dbReference type="Pfam" id="PF02361">
    <property type="entry name" value="CbiQ"/>
    <property type="match status" value="1"/>
</dbReference>
<dbReference type="EMBL" id="FQVM01000031">
    <property type="protein sequence ID" value="SHF08630.1"/>
    <property type="molecule type" value="Genomic_DNA"/>
</dbReference>
<feature type="transmembrane region" description="Helical" evidence="5">
    <location>
        <begin position="211"/>
        <end position="229"/>
    </location>
</feature>
<gene>
    <name evidence="6" type="ORF">SAMN05443638_13120</name>
</gene>
<dbReference type="OrthoDB" id="1936150at2"/>
<keyword evidence="2 5" id="KW-0812">Transmembrane</keyword>
<evidence type="ECO:0000256" key="2">
    <source>
        <dbReference type="ARBA" id="ARBA00022692"/>
    </source>
</evidence>
<keyword evidence="4 5" id="KW-0472">Membrane</keyword>
<evidence type="ECO:0000256" key="4">
    <source>
        <dbReference type="ARBA" id="ARBA00023136"/>
    </source>
</evidence>
<proteinExistence type="predicted"/>
<dbReference type="PANTHER" id="PTHR43723">
    <property type="entry name" value="COBALT TRANSPORT PROTEIN CBIQ"/>
    <property type="match status" value="1"/>
</dbReference>
<feature type="transmembrane region" description="Helical" evidence="5">
    <location>
        <begin position="95"/>
        <end position="121"/>
    </location>
</feature>
<dbReference type="GO" id="GO:0043190">
    <property type="term" value="C:ATP-binding cassette (ABC) transporter complex"/>
    <property type="evidence" value="ECO:0007669"/>
    <property type="project" value="TreeGrafter"/>
</dbReference>
<evidence type="ECO:0000256" key="1">
    <source>
        <dbReference type="ARBA" id="ARBA00004141"/>
    </source>
</evidence>
<dbReference type="GO" id="GO:0006824">
    <property type="term" value="P:cobalt ion transport"/>
    <property type="evidence" value="ECO:0007669"/>
    <property type="project" value="TreeGrafter"/>
</dbReference>
<keyword evidence="3 5" id="KW-1133">Transmembrane helix</keyword>
<keyword evidence="7" id="KW-1185">Reference proteome</keyword>
<reference evidence="6 7" key="1">
    <citation type="submission" date="2016-11" db="EMBL/GenBank/DDBJ databases">
        <authorList>
            <person name="Jaros S."/>
            <person name="Januszkiewicz K."/>
            <person name="Wedrychowicz H."/>
        </authorList>
    </citation>
    <scope>NUCLEOTIDE SEQUENCE [LARGE SCALE GENOMIC DNA]</scope>
    <source>
        <strain evidence="6 7">DSM 2631</strain>
    </source>
</reference>
<evidence type="ECO:0000313" key="6">
    <source>
        <dbReference type="EMBL" id="SHF08630.1"/>
    </source>
</evidence>
<evidence type="ECO:0000313" key="7">
    <source>
        <dbReference type="Proteomes" id="UP000184035"/>
    </source>
</evidence>
<evidence type="ECO:0000256" key="3">
    <source>
        <dbReference type="ARBA" id="ARBA00022989"/>
    </source>
</evidence>
<comment type="subcellular location">
    <subcellularLocation>
        <location evidence="1">Membrane</location>
        <topology evidence="1">Multi-pass membrane protein</topology>
    </subcellularLocation>
</comment>
<dbReference type="InterPro" id="IPR003339">
    <property type="entry name" value="ABC/ECF_trnsptr_transmembrane"/>
</dbReference>
<dbReference type="InterPro" id="IPR052770">
    <property type="entry name" value="Cobalt_transport_CbiQ"/>
</dbReference>
<name>A0A1M4YS74_9CLOT</name>
<protein>
    <submittedName>
        <fullName evidence="6">Cobalt/nickel transport system permease protein</fullName>
    </submittedName>
</protein>
<accession>A0A1M4YS74</accession>
<organism evidence="6 7">
    <name type="scientific">Clostridium fallax</name>
    <dbReference type="NCBI Taxonomy" id="1533"/>
    <lineage>
        <taxon>Bacteria</taxon>
        <taxon>Bacillati</taxon>
        <taxon>Bacillota</taxon>
        <taxon>Clostridia</taxon>
        <taxon>Eubacteriales</taxon>
        <taxon>Clostridiaceae</taxon>
        <taxon>Clostridium</taxon>
    </lineage>
</organism>
<evidence type="ECO:0000256" key="5">
    <source>
        <dbReference type="SAM" id="Phobius"/>
    </source>
</evidence>
<dbReference type="Proteomes" id="UP000184035">
    <property type="component" value="Unassembled WGS sequence"/>
</dbReference>
<sequence length="230" mass="26864">MLREVYLYSKTGLGIKYHPIEKLLLGILPLIIIGQKNNFLILTIYLIYFFFIEYYFKLPIRMIFKFFLLSAGFTLLSMIGLIISGYDYLDLVRLFYRTTIGALGISFIALTTDLDSILYLFSRFSFLREVCDIAKSMERFLFLVEDEFFVVKNAVTSRDCSTKYKVRLQNYGKIAACTFKNTILRWREIKDALEARAYNGSINYSPLTSKFSWISILIIITVNILIFFLT</sequence>
<dbReference type="PANTHER" id="PTHR43723:SF1">
    <property type="entry name" value="COBALT TRANSPORT PROTEIN CBIQ"/>
    <property type="match status" value="1"/>
</dbReference>
<dbReference type="RefSeq" id="WP_072897427.1">
    <property type="nucleotide sequence ID" value="NZ_FQVM01000031.1"/>
</dbReference>
<feature type="transmembrane region" description="Helical" evidence="5">
    <location>
        <begin position="63"/>
        <end position="83"/>
    </location>
</feature>